<evidence type="ECO:0000313" key="1">
    <source>
        <dbReference type="EMBL" id="RCH85137.1"/>
    </source>
</evidence>
<reference evidence="1 2" key="1">
    <citation type="journal article" date="2018" name="G3 (Bethesda)">
        <title>Phylogenetic and Phylogenomic Definition of Rhizopus Species.</title>
        <authorList>
            <person name="Gryganskyi A.P."/>
            <person name="Golan J."/>
            <person name="Dolatabadi S."/>
            <person name="Mondo S."/>
            <person name="Robb S."/>
            <person name="Idnurm A."/>
            <person name="Muszewska A."/>
            <person name="Steczkiewicz K."/>
            <person name="Masonjones S."/>
            <person name="Liao H.L."/>
            <person name="Gajdeczka M.T."/>
            <person name="Anike F."/>
            <person name="Vuek A."/>
            <person name="Anishchenko I.M."/>
            <person name="Voigt K."/>
            <person name="de Hoog G.S."/>
            <person name="Smith M.E."/>
            <person name="Heitman J."/>
            <person name="Vilgalys R."/>
            <person name="Stajich J.E."/>
        </authorList>
    </citation>
    <scope>NUCLEOTIDE SEQUENCE [LARGE SCALE GENOMIC DNA]</scope>
    <source>
        <strain evidence="1 2">CBS 357.93</strain>
    </source>
</reference>
<dbReference type="Proteomes" id="UP000252139">
    <property type="component" value="Unassembled WGS sequence"/>
</dbReference>
<organism evidence="1 2">
    <name type="scientific">Rhizopus azygosporus</name>
    <name type="common">Rhizopus microsporus var. azygosporus</name>
    <dbReference type="NCBI Taxonomy" id="86630"/>
    <lineage>
        <taxon>Eukaryota</taxon>
        <taxon>Fungi</taxon>
        <taxon>Fungi incertae sedis</taxon>
        <taxon>Mucoromycota</taxon>
        <taxon>Mucoromycotina</taxon>
        <taxon>Mucoromycetes</taxon>
        <taxon>Mucorales</taxon>
        <taxon>Mucorineae</taxon>
        <taxon>Rhizopodaceae</taxon>
        <taxon>Rhizopus</taxon>
    </lineage>
</organism>
<name>A0A367J5B7_RHIAZ</name>
<comment type="caution">
    <text evidence="1">The sequence shown here is derived from an EMBL/GenBank/DDBJ whole genome shotgun (WGS) entry which is preliminary data.</text>
</comment>
<dbReference type="AlphaFoldDB" id="A0A367J5B7"/>
<accession>A0A367J5B7</accession>
<dbReference type="OrthoDB" id="2292739at2759"/>
<evidence type="ECO:0000313" key="2">
    <source>
        <dbReference type="Proteomes" id="UP000252139"/>
    </source>
</evidence>
<sequence>MLSVLLNWSTITLIRSKRYGFDKRAKVAAVNAPAPNFFVANISPIPAIKTPNSKLISIDTRDYHKNSKPGKPLLPLPVPTKKDTKAGYYESIVDLIHPKLLKDFPVRRLVLYTKRPVIGLPTLRIKHDGIKLKIRVITIGALSPIKNPTTCRLVERYTEIIKKTFDKTNSDNQNLEYLVAPLKSCSNARATGSNRIDQKEMIKALENSMEEGMPLDKAKPNDAILFRNDNPDALFYVQQGSSQTKHPSRLQESSRILAAAITNKGDLFTSISNEGVTGHNVMSMLIVLDPEAVRVYPVSGSVYQALQVLPEVINRINMFWSVKDFKSRTKMANDPFKLQ</sequence>
<dbReference type="EMBL" id="PJQL01002174">
    <property type="protein sequence ID" value="RCH85137.1"/>
    <property type="molecule type" value="Genomic_DNA"/>
</dbReference>
<keyword evidence="2" id="KW-1185">Reference proteome</keyword>
<gene>
    <name evidence="1" type="ORF">CU097_008887</name>
</gene>
<protein>
    <submittedName>
        <fullName evidence="1">Uncharacterized protein</fullName>
    </submittedName>
</protein>
<proteinExistence type="predicted"/>